<feature type="domain" description="Peptidase S9 prolyl oligopeptidase catalytic" evidence="3">
    <location>
        <begin position="444"/>
        <end position="649"/>
    </location>
</feature>
<accession>A0A3S7V0T2</accession>
<dbReference type="PANTHER" id="PTHR42776">
    <property type="entry name" value="SERINE PEPTIDASE S9 FAMILY MEMBER"/>
    <property type="match status" value="1"/>
</dbReference>
<dbReference type="SUPFAM" id="SSF53474">
    <property type="entry name" value="alpha/beta-Hydrolases"/>
    <property type="match status" value="1"/>
</dbReference>
<keyword evidence="2" id="KW-0645">Protease</keyword>
<dbReference type="GO" id="GO:0006508">
    <property type="term" value="P:proteolysis"/>
    <property type="evidence" value="ECO:0007669"/>
    <property type="project" value="InterPro"/>
</dbReference>
<protein>
    <recommendedName>
        <fullName evidence="3">Peptidase S9 prolyl oligopeptidase catalytic domain-containing protein</fullName>
    </recommendedName>
</protein>
<keyword evidence="2" id="KW-0720">Serine protease</keyword>
<dbReference type="PANTHER" id="PTHR42776:SF27">
    <property type="entry name" value="DIPEPTIDYL PEPTIDASE FAMILY MEMBER 6"/>
    <property type="match status" value="1"/>
</dbReference>
<dbReference type="Gene3D" id="2.120.10.30">
    <property type="entry name" value="TolB, C-terminal domain"/>
    <property type="match status" value="2"/>
</dbReference>
<dbReference type="EMBL" id="MH969426">
    <property type="protein sequence ID" value="AYM54582.1"/>
    <property type="molecule type" value="Genomic_DNA"/>
</dbReference>
<evidence type="ECO:0000256" key="2">
    <source>
        <dbReference type="ARBA" id="ARBA00022825"/>
    </source>
</evidence>
<dbReference type="InterPro" id="IPR029058">
    <property type="entry name" value="AB_hydrolase_fold"/>
</dbReference>
<evidence type="ECO:0000256" key="1">
    <source>
        <dbReference type="ARBA" id="ARBA00022801"/>
    </source>
</evidence>
<evidence type="ECO:0000313" key="4">
    <source>
        <dbReference type="EMBL" id="AYM54582.1"/>
    </source>
</evidence>
<dbReference type="InterPro" id="IPR001375">
    <property type="entry name" value="Peptidase_S9_cat"/>
</dbReference>
<proteinExistence type="predicted"/>
<keyword evidence="1" id="KW-0378">Hydrolase</keyword>
<organism evidence="4">
    <name type="scientific">Nannocystis exedens</name>
    <dbReference type="NCBI Taxonomy" id="54"/>
    <lineage>
        <taxon>Bacteria</taxon>
        <taxon>Pseudomonadati</taxon>
        <taxon>Myxococcota</taxon>
        <taxon>Polyangia</taxon>
        <taxon>Nannocystales</taxon>
        <taxon>Nannocystaceae</taxon>
        <taxon>Nannocystis</taxon>
    </lineage>
</organism>
<name>A0A3S7V0T2_9BACT</name>
<dbReference type="InterPro" id="IPR011042">
    <property type="entry name" value="6-blade_b-propeller_TolB-like"/>
</dbReference>
<sequence>MSSRPFTPEDIRDYKEVTDVQISPDGRALAYALKTIDGESYKSQLWLASLDDDAGAPRPLTSGEHRDTTPRWSHDGSRIAFQSSRSEGIQLFVIDPHGGEARQLTRMRDGVQKATWSPDGTKLLFAAAVAVERRPDDVSEAQWQDRPRVVTRADYKSDGIGYKLDERTHLYTVDLVGGEPRQLTEGDADDLSAAWSMDGRAIAFARSRTGPRDSHRTDLWRMDADGKHARRLTTELSSVSSPAWSPDGRTIAVYGQRCDGNARREVWLVDADSGAARPLDEHLEVASYPLDNQPPPFWIDEGRALVVLRAYEGVSELVRVSLQDRRITALADGRRQVTSVSAWSGGDRIAFMCDDYVRHCEISCVRVDGTDERLVTRPNEDWAKNRVGFEVTQRRFEGTKEGETWGWLMLPTSRGDGPVPLWVDIHGGPTSYVSLGFTYHPYWHVLVSRGWAVLALDALGSGSYGSGFAERLRGHWGERDLPQHLAAIDELVEAGLVDGRRIAIGGKSYGGYLAAWAIGQTRRFCAAVVSAPVANILSHFGTSDSGYYVTPYAMAGEVWDAREKYHALSPVEYLEHATTPTLILQGEDDQRCPIGQAEEVFATLVRAGKAPVEFIRYPGGDHHLAEKGSPSHRIDYTRRIAEWVERWAGRDSRRSR</sequence>
<evidence type="ECO:0000259" key="3">
    <source>
        <dbReference type="Pfam" id="PF00326"/>
    </source>
</evidence>
<dbReference type="Pfam" id="PF00326">
    <property type="entry name" value="Peptidase_S9"/>
    <property type="match status" value="1"/>
</dbReference>
<dbReference type="Gene3D" id="3.40.50.1820">
    <property type="entry name" value="alpha/beta hydrolase"/>
    <property type="match status" value="1"/>
</dbReference>
<reference evidence="4" key="1">
    <citation type="journal article" date="2018" name="J. Ind. Microbiol. Biotechnol.">
        <title>Genome mining reveals uncommon alkylpyrones as type III PKS products from myxobacteria.</title>
        <authorList>
            <person name="Hug J.J."/>
            <person name="Panter F."/>
            <person name="Krug D."/>
            <person name="Muller R."/>
        </authorList>
    </citation>
    <scope>NUCLEOTIDE SEQUENCE</scope>
    <source>
        <strain evidence="4">MNa3063</strain>
    </source>
</reference>
<dbReference type="GO" id="GO:0004252">
    <property type="term" value="F:serine-type endopeptidase activity"/>
    <property type="evidence" value="ECO:0007669"/>
    <property type="project" value="TreeGrafter"/>
</dbReference>
<dbReference type="AlphaFoldDB" id="A0A3S7V0T2"/>
<dbReference type="SUPFAM" id="SSF82171">
    <property type="entry name" value="DPP6 N-terminal domain-like"/>
    <property type="match status" value="1"/>
</dbReference>
<dbReference type="InterPro" id="IPR011659">
    <property type="entry name" value="WD40"/>
</dbReference>
<dbReference type="Pfam" id="PF07676">
    <property type="entry name" value="PD40"/>
    <property type="match status" value="4"/>
</dbReference>